<gene>
    <name evidence="2" type="ORF">HPB48_023190</name>
</gene>
<dbReference type="VEuPathDB" id="VectorBase:HLOH_063562"/>
<evidence type="ECO:0000256" key="1">
    <source>
        <dbReference type="SAM" id="MobiDB-lite"/>
    </source>
</evidence>
<accession>A0A9J6H4M0</accession>
<name>A0A9J6H4M0_HAELO</name>
<keyword evidence="3" id="KW-1185">Reference proteome</keyword>
<organism evidence="2 3">
    <name type="scientific">Haemaphysalis longicornis</name>
    <name type="common">Bush tick</name>
    <dbReference type="NCBI Taxonomy" id="44386"/>
    <lineage>
        <taxon>Eukaryota</taxon>
        <taxon>Metazoa</taxon>
        <taxon>Ecdysozoa</taxon>
        <taxon>Arthropoda</taxon>
        <taxon>Chelicerata</taxon>
        <taxon>Arachnida</taxon>
        <taxon>Acari</taxon>
        <taxon>Parasitiformes</taxon>
        <taxon>Ixodida</taxon>
        <taxon>Ixodoidea</taxon>
        <taxon>Ixodidae</taxon>
        <taxon>Haemaphysalinae</taxon>
        <taxon>Haemaphysalis</taxon>
    </lineage>
</organism>
<evidence type="ECO:0000313" key="2">
    <source>
        <dbReference type="EMBL" id="KAH9382637.1"/>
    </source>
</evidence>
<reference evidence="2 3" key="1">
    <citation type="journal article" date="2020" name="Cell">
        <title>Large-Scale Comparative Analyses of Tick Genomes Elucidate Their Genetic Diversity and Vector Capacities.</title>
        <authorList>
            <consortium name="Tick Genome and Microbiome Consortium (TIGMIC)"/>
            <person name="Jia N."/>
            <person name="Wang J."/>
            <person name="Shi W."/>
            <person name="Du L."/>
            <person name="Sun Y."/>
            <person name="Zhan W."/>
            <person name="Jiang J.F."/>
            <person name="Wang Q."/>
            <person name="Zhang B."/>
            <person name="Ji P."/>
            <person name="Bell-Sakyi L."/>
            <person name="Cui X.M."/>
            <person name="Yuan T.T."/>
            <person name="Jiang B.G."/>
            <person name="Yang W.F."/>
            <person name="Lam T.T."/>
            <person name="Chang Q.C."/>
            <person name="Ding S.J."/>
            <person name="Wang X.J."/>
            <person name="Zhu J.G."/>
            <person name="Ruan X.D."/>
            <person name="Zhao L."/>
            <person name="Wei J.T."/>
            <person name="Ye R.Z."/>
            <person name="Que T.C."/>
            <person name="Du C.H."/>
            <person name="Zhou Y.H."/>
            <person name="Cheng J.X."/>
            <person name="Dai P.F."/>
            <person name="Guo W.B."/>
            <person name="Han X.H."/>
            <person name="Huang E.J."/>
            <person name="Li L.F."/>
            <person name="Wei W."/>
            <person name="Gao Y.C."/>
            <person name="Liu J.Z."/>
            <person name="Shao H.Z."/>
            <person name="Wang X."/>
            <person name="Wang C.C."/>
            <person name="Yang T.C."/>
            <person name="Huo Q.B."/>
            <person name="Li W."/>
            <person name="Chen H.Y."/>
            <person name="Chen S.E."/>
            <person name="Zhou L.G."/>
            <person name="Ni X.B."/>
            <person name="Tian J.H."/>
            <person name="Sheng Y."/>
            <person name="Liu T."/>
            <person name="Pan Y.S."/>
            <person name="Xia L.Y."/>
            <person name="Li J."/>
            <person name="Zhao F."/>
            <person name="Cao W.C."/>
        </authorList>
    </citation>
    <scope>NUCLEOTIDE SEQUENCE [LARGE SCALE GENOMIC DNA]</scope>
    <source>
        <strain evidence="2">HaeL-2018</strain>
    </source>
</reference>
<evidence type="ECO:0000313" key="3">
    <source>
        <dbReference type="Proteomes" id="UP000821853"/>
    </source>
</evidence>
<dbReference type="EMBL" id="JABSTR010000064">
    <property type="protein sequence ID" value="KAH9382637.1"/>
    <property type="molecule type" value="Genomic_DNA"/>
</dbReference>
<feature type="region of interest" description="Disordered" evidence="1">
    <location>
        <begin position="1"/>
        <end position="22"/>
    </location>
</feature>
<proteinExistence type="predicted"/>
<comment type="caution">
    <text evidence="2">The sequence shown here is derived from an EMBL/GenBank/DDBJ whole genome shotgun (WGS) entry which is preliminary data.</text>
</comment>
<dbReference type="Proteomes" id="UP000821853">
    <property type="component" value="Unassembled WGS sequence"/>
</dbReference>
<protein>
    <submittedName>
        <fullName evidence="2">Uncharacterized protein</fullName>
    </submittedName>
</protein>
<sequence>MKRHACPEHTRRADHRPPVDHREPESCCWTFRARPGSCCNTSCSSTSASRGQLATIASSRASSSATATRSAWLMASYKLRDAPELIAAPDCLQASGRGDGLVHGVHRCSVGERSGVLWPVQYAARHFTLQSGLPHTTFDRLLVALKSFAQHGSPGPKTEQEARQYFKHARAGVLGYEMIASHTDYLIFGVLIDNNVVHKGWQVHSSISGRKCGLSVETYPLFVPSQMSERLLEVFVRLSSRACARTTG</sequence>
<dbReference type="AlphaFoldDB" id="A0A9J6H4M0"/>